<proteinExistence type="predicted"/>
<organism evidence="1 2">
    <name type="scientific">Streptococcus suis</name>
    <dbReference type="NCBI Taxonomy" id="1307"/>
    <lineage>
        <taxon>Bacteria</taxon>
        <taxon>Bacillati</taxon>
        <taxon>Bacillota</taxon>
        <taxon>Bacilli</taxon>
        <taxon>Lactobacillales</taxon>
        <taxon>Streptococcaceae</taxon>
        <taxon>Streptococcus</taxon>
    </lineage>
</organism>
<gene>
    <name evidence="1" type="ORF">FAJ39_02300</name>
</gene>
<protein>
    <submittedName>
        <fullName evidence="1">Uncharacterized protein</fullName>
    </submittedName>
</protein>
<evidence type="ECO:0000313" key="2">
    <source>
        <dbReference type="Proteomes" id="UP000305165"/>
    </source>
</evidence>
<evidence type="ECO:0000313" key="1">
    <source>
        <dbReference type="EMBL" id="TII01182.1"/>
    </source>
</evidence>
<dbReference type="OrthoDB" id="2212183at2"/>
<comment type="caution">
    <text evidence="1">The sequence shown here is derived from an EMBL/GenBank/DDBJ whole genome shotgun (WGS) entry which is preliminary data.</text>
</comment>
<dbReference type="EMBL" id="SSXO01000001">
    <property type="protein sequence ID" value="TII01182.1"/>
    <property type="molecule type" value="Genomic_DNA"/>
</dbReference>
<dbReference type="Proteomes" id="UP000305165">
    <property type="component" value="Unassembled WGS sequence"/>
</dbReference>
<sequence length="343" mass="39497">MSNVINIHSLHELYSFLNEKGVLEIVLRGNNKQIRAIQKVAINQVQNKEAAQLVNQVFQAIHKNLQLTNNGLQLLQNVTVLQNITLALNCLNLVATCAGFAILYAKLEQMSEEIAQQIQHLHQTVKQGHDIQTGYEFNKVLSSYTDMLDARRRQNPYSEEKMRELVDQLYNVLQLLIAVFKKEIATDKSSIILSIFSLLSMLTMSLRFYDELYYFNNKAKLNSGSVWHSSHDRWMSVYDILQSGWFLERLQDYAFLESNMTTVEMDIYCAELMEEVFSQKEVIEDNQNLILALDDQQTFQTLNQVNTAELKETIVSSLEETLVQDSAASRQVYHTIMDQVALL</sequence>
<dbReference type="AlphaFoldDB" id="A0A4T2GQM6"/>
<name>A0A4T2GQM6_STRSU</name>
<accession>A0A4T2GQM6</accession>
<reference evidence="1 2" key="1">
    <citation type="submission" date="2019-04" db="EMBL/GenBank/DDBJ databases">
        <title>Genome analysis of Streptococcus suis strain WUSS424.</title>
        <authorList>
            <person name="Chen H."/>
            <person name="Gao X."/>
            <person name="Wu Z."/>
        </authorList>
    </citation>
    <scope>NUCLEOTIDE SEQUENCE [LARGE SCALE GENOMIC DNA]</scope>
    <source>
        <strain evidence="1 2">WUSS424</strain>
    </source>
</reference>